<evidence type="ECO:0000256" key="1">
    <source>
        <dbReference type="SAM" id="Phobius"/>
    </source>
</evidence>
<accession>A0AA43UA47</accession>
<dbReference type="EMBL" id="JAUMVS010000052">
    <property type="protein sequence ID" value="MDO4841826.1"/>
    <property type="molecule type" value="Genomic_DNA"/>
</dbReference>
<dbReference type="Pfam" id="PF04298">
    <property type="entry name" value="Zn_peptidase_2"/>
    <property type="match status" value="1"/>
</dbReference>
<feature type="transmembrane region" description="Helical" evidence="1">
    <location>
        <begin position="142"/>
        <end position="163"/>
    </location>
</feature>
<organism evidence="2 3">
    <name type="scientific">Phoenicibacter congonensis</name>
    <dbReference type="NCBI Taxonomy" id="1944646"/>
    <lineage>
        <taxon>Bacteria</taxon>
        <taxon>Bacillati</taxon>
        <taxon>Actinomycetota</taxon>
        <taxon>Coriobacteriia</taxon>
        <taxon>Eggerthellales</taxon>
        <taxon>Eggerthellaceae</taxon>
        <taxon>Phoenicibacter</taxon>
    </lineage>
</organism>
<evidence type="ECO:0000313" key="2">
    <source>
        <dbReference type="EMBL" id="MDO4841826.1"/>
    </source>
</evidence>
<gene>
    <name evidence="2" type="ORF">Q3982_04015</name>
</gene>
<keyword evidence="1" id="KW-0472">Membrane</keyword>
<dbReference type="Proteomes" id="UP001168575">
    <property type="component" value="Unassembled WGS sequence"/>
</dbReference>
<dbReference type="AlphaFoldDB" id="A0AA43UA47"/>
<sequence length="219" mass="23624">MSGYYLIIIVSMVLGFAVSGLVNGRMKANKRVAVSTGLTGRQAALKMLADNGVTNVNVVQGREGQDHFDPRTNTIALSPSNYNSTSLTASATAYHEAGHALQYATKYNPLFIRSAMAGPVTLCSNLWIFILMIGIATQATGLTLLACAIYAFVVLFQLVTLPVEFNASARALKYCKSIGFRSSELTRSSQLLRACALTYVVAALTAVLQLAWIFLQSER</sequence>
<feature type="transmembrane region" description="Helical" evidence="1">
    <location>
        <begin position="191"/>
        <end position="215"/>
    </location>
</feature>
<proteinExistence type="predicted"/>
<dbReference type="PANTHER" id="PTHR36434">
    <property type="entry name" value="MEMBRANE PROTEASE YUGP-RELATED"/>
    <property type="match status" value="1"/>
</dbReference>
<keyword evidence="3" id="KW-1185">Reference proteome</keyword>
<feature type="transmembrane region" description="Helical" evidence="1">
    <location>
        <begin position="116"/>
        <end position="136"/>
    </location>
</feature>
<keyword evidence="1" id="KW-0812">Transmembrane</keyword>
<protein>
    <submittedName>
        <fullName evidence="2">Zinc metallopeptidase</fullName>
    </submittedName>
</protein>
<reference evidence="2" key="1">
    <citation type="submission" date="2023-07" db="EMBL/GenBank/DDBJ databases">
        <title>Between Cages and Wild: Unraveling the Impact of Captivity on Animal Microbiomes and Antimicrobial Resistance.</title>
        <authorList>
            <person name="Schmartz G.P."/>
            <person name="Rehner J."/>
            <person name="Schuff M.J."/>
            <person name="Becker S.L."/>
            <person name="Kravczyk M."/>
            <person name="Gurevich A."/>
            <person name="Francke R."/>
            <person name="Mueller R."/>
            <person name="Keller V."/>
            <person name="Keller A."/>
        </authorList>
    </citation>
    <scope>NUCLEOTIDE SEQUENCE</scope>
    <source>
        <strain evidence="2">S12M_St_49</strain>
    </source>
</reference>
<name>A0AA43UA47_9ACTN</name>
<keyword evidence="1" id="KW-1133">Transmembrane helix</keyword>
<dbReference type="InterPro" id="IPR007395">
    <property type="entry name" value="Zn_peptidase_2"/>
</dbReference>
<dbReference type="PANTHER" id="PTHR36434:SF1">
    <property type="entry name" value="MEMBRANE PROTEASE YUGP-RELATED"/>
    <property type="match status" value="1"/>
</dbReference>
<evidence type="ECO:0000313" key="3">
    <source>
        <dbReference type="Proteomes" id="UP001168575"/>
    </source>
</evidence>
<comment type="caution">
    <text evidence="2">The sequence shown here is derived from an EMBL/GenBank/DDBJ whole genome shotgun (WGS) entry which is preliminary data.</text>
</comment>
<feature type="transmembrane region" description="Helical" evidence="1">
    <location>
        <begin position="6"/>
        <end position="24"/>
    </location>
</feature>